<dbReference type="VEuPathDB" id="FungiDB:SCHCODRAFT_02532508"/>
<organism evidence="3">
    <name type="scientific">Schizophyllum commune (strain H4-8 / FGSC 9210)</name>
    <name type="common">Split gill fungus</name>
    <dbReference type="NCBI Taxonomy" id="578458"/>
    <lineage>
        <taxon>Eukaryota</taxon>
        <taxon>Fungi</taxon>
        <taxon>Dikarya</taxon>
        <taxon>Basidiomycota</taxon>
        <taxon>Agaricomycotina</taxon>
        <taxon>Agaricomycetes</taxon>
        <taxon>Agaricomycetidae</taxon>
        <taxon>Agaricales</taxon>
        <taxon>Schizophyllaceae</taxon>
        <taxon>Schizophyllum</taxon>
    </lineage>
</organism>
<gene>
    <name evidence="2" type="ORF">SCHCODRAFT_106838</name>
</gene>
<evidence type="ECO:0000313" key="2">
    <source>
        <dbReference type="EMBL" id="EFI98911.1"/>
    </source>
</evidence>
<sequence>MSMLGENLRPRTLLRKLSNVGRRSRSRASAVDEVQPFRLLDLPPEVVEVILSLSRPMAVLALRKTCTALNIASRDRQTWLVIAQRTAFEHNMPLGPKKRAAMSFSDLERFATAPARSLRALSAASGRYYLGADAKQIPKIRARRETIHKGICSEHSSYDEIYILPGGQYMINVDEEADMTLWRLDSATPITLGKIPFQPRAESEPSRINRFHKVCAHELICDGTELRFVTCMGNLRETELVQISVYDICLEGVESSLRLVASTRVPLRSGSLFSNVISLFGTRIAVVDKDDIVVWDFAHDQQTSWPHLFGHIHDWRVLAYDNRVIVVGCPADPEEIFKRERGQEVEKYNVRAKISVFEIPIDAVGPIQLLPGLSLCLGHNQFLHFPCRAVPGAPFSFQVRTCQSESNDLLHTYALRQDLGSTRRSSEYLSVALEPSADECLARTSVTMKVSCDAGHALVQTGYSFESDSRYKKIHLAWPEQINGRRLLRGSVMLAYGGKSRMRAQAFDPVSGRLCALRSDGGLLVADYI</sequence>
<dbReference type="InterPro" id="IPR036047">
    <property type="entry name" value="F-box-like_dom_sf"/>
</dbReference>
<dbReference type="SUPFAM" id="SSF81383">
    <property type="entry name" value="F-box domain"/>
    <property type="match status" value="1"/>
</dbReference>
<accession>D8PZS6</accession>
<proteinExistence type="predicted"/>
<feature type="non-terminal residue" evidence="2">
    <location>
        <position position="529"/>
    </location>
</feature>
<feature type="domain" description="F-box" evidence="1">
    <location>
        <begin position="36"/>
        <end position="82"/>
    </location>
</feature>
<dbReference type="GeneID" id="9585444"/>
<dbReference type="AlphaFoldDB" id="D8PZS6"/>
<dbReference type="HOGENOM" id="CLU_515008_0_0_1"/>
<evidence type="ECO:0000313" key="3">
    <source>
        <dbReference type="Proteomes" id="UP000007431"/>
    </source>
</evidence>
<dbReference type="InterPro" id="IPR001810">
    <property type="entry name" value="F-box_dom"/>
</dbReference>
<name>D8PZS6_SCHCM</name>
<reference evidence="2 3" key="1">
    <citation type="journal article" date="2010" name="Nat. Biotechnol.">
        <title>Genome sequence of the model mushroom Schizophyllum commune.</title>
        <authorList>
            <person name="Ohm R.A."/>
            <person name="de Jong J.F."/>
            <person name="Lugones L.G."/>
            <person name="Aerts A."/>
            <person name="Kothe E."/>
            <person name="Stajich J.E."/>
            <person name="de Vries R.P."/>
            <person name="Record E."/>
            <person name="Levasseur A."/>
            <person name="Baker S.E."/>
            <person name="Bartholomew K.A."/>
            <person name="Coutinho P.M."/>
            <person name="Erdmann S."/>
            <person name="Fowler T.J."/>
            <person name="Gathman A.C."/>
            <person name="Lombard V."/>
            <person name="Henrissat B."/>
            <person name="Knabe N."/>
            <person name="Kuees U."/>
            <person name="Lilly W.W."/>
            <person name="Lindquist E."/>
            <person name="Lucas S."/>
            <person name="Magnuson J.K."/>
            <person name="Piumi F."/>
            <person name="Raudaskoski M."/>
            <person name="Salamov A."/>
            <person name="Schmutz J."/>
            <person name="Schwarze F.W.M.R."/>
            <person name="vanKuyk P.A."/>
            <person name="Horton J.S."/>
            <person name="Grigoriev I.V."/>
            <person name="Woesten H.A.B."/>
        </authorList>
    </citation>
    <scope>NUCLEOTIDE SEQUENCE [LARGE SCALE GENOMIC DNA]</scope>
    <source>
        <strain evidence="3">H4-8 / FGSC 9210</strain>
    </source>
</reference>
<dbReference type="EMBL" id="GL377304">
    <property type="protein sequence ID" value="EFI98911.1"/>
    <property type="molecule type" value="Genomic_DNA"/>
</dbReference>
<dbReference type="OrthoDB" id="2917327at2759"/>
<dbReference type="Proteomes" id="UP000007431">
    <property type="component" value="Unassembled WGS sequence"/>
</dbReference>
<protein>
    <recommendedName>
        <fullName evidence="1">F-box domain-containing protein</fullName>
    </recommendedName>
</protein>
<dbReference type="KEGG" id="scm:SCHCO_02532508"/>
<evidence type="ECO:0000259" key="1">
    <source>
        <dbReference type="PROSITE" id="PS50181"/>
    </source>
</evidence>
<dbReference type="PROSITE" id="PS50181">
    <property type="entry name" value="FBOX"/>
    <property type="match status" value="1"/>
</dbReference>
<keyword evidence="3" id="KW-1185">Reference proteome</keyword>
<dbReference type="RefSeq" id="XP_003033814.1">
    <property type="nucleotide sequence ID" value="XM_003033768.1"/>
</dbReference>
<dbReference type="InParanoid" id="D8PZS6"/>